<gene>
    <name evidence="1" type="ORF">M378DRAFT_182235</name>
</gene>
<keyword evidence="2" id="KW-1185">Reference proteome</keyword>
<evidence type="ECO:0000313" key="1">
    <source>
        <dbReference type="EMBL" id="KIL55459.1"/>
    </source>
</evidence>
<organism evidence="1 2">
    <name type="scientific">Amanita muscaria (strain Koide BX008)</name>
    <dbReference type="NCBI Taxonomy" id="946122"/>
    <lineage>
        <taxon>Eukaryota</taxon>
        <taxon>Fungi</taxon>
        <taxon>Dikarya</taxon>
        <taxon>Basidiomycota</taxon>
        <taxon>Agaricomycotina</taxon>
        <taxon>Agaricomycetes</taxon>
        <taxon>Agaricomycetidae</taxon>
        <taxon>Agaricales</taxon>
        <taxon>Pluteineae</taxon>
        <taxon>Amanitaceae</taxon>
        <taxon>Amanita</taxon>
    </lineage>
</organism>
<proteinExistence type="predicted"/>
<accession>A0A0C2SN99</accession>
<dbReference type="EMBL" id="KN818513">
    <property type="protein sequence ID" value="KIL55459.1"/>
    <property type="molecule type" value="Genomic_DNA"/>
</dbReference>
<protein>
    <submittedName>
        <fullName evidence="1">Uncharacterized protein</fullName>
    </submittedName>
</protein>
<dbReference type="HOGENOM" id="CLU_2235905_0_0_1"/>
<dbReference type="Proteomes" id="UP000054549">
    <property type="component" value="Unassembled WGS sequence"/>
</dbReference>
<dbReference type="InParanoid" id="A0A0C2SN99"/>
<reference evidence="1 2" key="1">
    <citation type="submission" date="2014-04" db="EMBL/GenBank/DDBJ databases">
        <title>Evolutionary Origins and Diversification of the Mycorrhizal Mutualists.</title>
        <authorList>
            <consortium name="DOE Joint Genome Institute"/>
            <consortium name="Mycorrhizal Genomics Consortium"/>
            <person name="Kohler A."/>
            <person name="Kuo A."/>
            <person name="Nagy L.G."/>
            <person name="Floudas D."/>
            <person name="Copeland A."/>
            <person name="Barry K.W."/>
            <person name="Cichocki N."/>
            <person name="Veneault-Fourrey C."/>
            <person name="LaButti K."/>
            <person name="Lindquist E.A."/>
            <person name="Lipzen A."/>
            <person name="Lundell T."/>
            <person name="Morin E."/>
            <person name="Murat C."/>
            <person name="Riley R."/>
            <person name="Ohm R."/>
            <person name="Sun H."/>
            <person name="Tunlid A."/>
            <person name="Henrissat B."/>
            <person name="Grigoriev I.V."/>
            <person name="Hibbett D.S."/>
            <person name="Martin F."/>
        </authorList>
    </citation>
    <scope>NUCLEOTIDE SEQUENCE [LARGE SCALE GENOMIC DNA]</scope>
    <source>
        <strain evidence="1 2">Koide BX008</strain>
    </source>
</reference>
<sequence>MLDISVGQHLVSLKTFNLSGCFSQWAASLELRVYMIAPVFVLKPPMNFVRAGGSTPSSAISLTVISAFAINSLSVFRPSAVSLLLSLPVMTICLSASSARTITLS</sequence>
<name>A0A0C2SN99_AMAMK</name>
<evidence type="ECO:0000313" key="2">
    <source>
        <dbReference type="Proteomes" id="UP000054549"/>
    </source>
</evidence>
<dbReference type="AlphaFoldDB" id="A0A0C2SN99"/>